<evidence type="ECO:0000313" key="3">
    <source>
        <dbReference type="Proteomes" id="UP000886885"/>
    </source>
</evidence>
<evidence type="ECO:0000313" key="2">
    <source>
        <dbReference type="EMBL" id="KAG6737422.1"/>
    </source>
</evidence>
<organism evidence="2 3">
    <name type="scientific">Populus tomentosa</name>
    <name type="common">Chinese white poplar</name>
    <dbReference type="NCBI Taxonomy" id="118781"/>
    <lineage>
        <taxon>Eukaryota</taxon>
        <taxon>Viridiplantae</taxon>
        <taxon>Streptophyta</taxon>
        <taxon>Embryophyta</taxon>
        <taxon>Tracheophyta</taxon>
        <taxon>Spermatophyta</taxon>
        <taxon>Magnoliopsida</taxon>
        <taxon>eudicotyledons</taxon>
        <taxon>Gunneridae</taxon>
        <taxon>Pentapetalae</taxon>
        <taxon>rosids</taxon>
        <taxon>fabids</taxon>
        <taxon>Malpighiales</taxon>
        <taxon>Salicaceae</taxon>
        <taxon>Saliceae</taxon>
        <taxon>Populus</taxon>
    </lineage>
</organism>
<keyword evidence="3" id="KW-1185">Reference proteome</keyword>
<dbReference type="Proteomes" id="UP000886885">
    <property type="component" value="Chromosome 19D"/>
</dbReference>
<evidence type="ECO:0000256" key="1">
    <source>
        <dbReference type="SAM" id="MobiDB-lite"/>
    </source>
</evidence>
<dbReference type="AlphaFoldDB" id="A0A8X8C143"/>
<sequence length="78" mass="8217">MRQLSTGTLLESDPGNQNHEMKDCNGKHPAIANGGKGSSSSTTIEKLALTGLRRYASAVPFQSSSCSNCETISSSLTR</sequence>
<accession>A0A8X8C143</accession>
<comment type="caution">
    <text evidence="2">The sequence shown here is derived from an EMBL/GenBank/DDBJ whole genome shotgun (WGS) entry which is preliminary data.</text>
</comment>
<gene>
    <name evidence="2" type="ORF">POTOM_058942</name>
</gene>
<dbReference type="EMBL" id="JAAWWB010000038">
    <property type="protein sequence ID" value="KAG6737422.1"/>
    <property type="molecule type" value="Genomic_DNA"/>
</dbReference>
<proteinExistence type="predicted"/>
<name>A0A8X8C143_POPTO</name>
<feature type="region of interest" description="Disordered" evidence="1">
    <location>
        <begin position="1"/>
        <end position="41"/>
    </location>
</feature>
<protein>
    <submittedName>
        <fullName evidence="2">Uncharacterized protein</fullName>
    </submittedName>
</protein>
<reference evidence="2" key="1">
    <citation type="journal article" date="2020" name="bioRxiv">
        <title>Hybrid origin of Populus tomentosa Carr. identified through genome sequencing and phylogenomic analysis.</title>
        <authorList>
            <person name="An X."/>
            <person name="Gao K."/>
            <person name="Chen Z."/>
            <person name="Li J."/>
            <person name="Yang X."/>
            <person name="Yang X."/>
            <person name="Zhou J."/>
            <person name="Guo T."/>
            <person name="Zhao T."/>
            <person name="Huang S."/>
            <person name="Miao D."/>
            <person name="Khan W.U."/>
            <person name="Rao P."/>
            <person name="Ye M."/>
            <person name="Lei B."/>
            <person name="Liao W."/>
            <person name="Wang J."/>
            <person name="Ji L."/>
            <person name="Li Y."/>
            <person name="Guo B."/>
            <person name="Mustafa N.S."/>
            <person name="Li S."/>
            <person name="Yun Q."/>
            <person name="Keller S.R."/>
            <person name="Mao J."/>
            <person name="Zhang R."/>
            <person name="Strauss S.H."/>
        </authorList>
    </citation>
    <scope>NUCLEOTIDE SEQUENCE</scope>
    <source>
        <strain evidence="2">GM15</strain>
        <tissue evidence="2">Leaf</tissue>
    </source>
</reference>
<feature type="compositionally biased region" description="Polar residues" evidence="1">
    <location>
        <begin position="1"/>
        <end position="18"/>
    </location>
</feature>